<dbReference type="Gene3D" id="1.10.10.60">
    <property type="entry name" value="Homeodomain-like"/>
    <property type="match status" value="1"/>
</dbReference>
<organism evidence="1 2">
    <name type="scientific">Tepidimonas aquatica</name>
    <dbReference type="NCBI Taxonomy" id="247482"/>
    <lineage>
        <taxon>Bacteria</taxon>
        <taxon>Pseudomonadati</taxon>
        <taxon>Pseudomonadota</taxon>
        <taxon>Betaproteobacteria</taxon>
        <taxon>Burkholderiales</taxon>
        <taxon>Tepidimonas</taxon>
    </lineage>
</organism>
<dbReference type="InterPro" id="IPR002514">
    <property type="entry name" value="Transposase_8"/>
</dbReference>
<dbReference type="GO" id="GO:0006313">
    <property type="term" value="P:DNA transposition"/>
    <property type="evidence" value="ECO:0007669"/>
    <property type="project" value="InterPro"/>
</dbReference>
<dbReference type="PANTHER" id="PTHR33215:SF13">
    <property type="entry name" value="PROTEIN DISTAL ANTENNA"/>
    <property type="match status" value="1"/>
</dbReference>
<sequence>MSDKQVRAQYTREFKLEAVRQVRAGRAIAVVAKVLGIPKASLGNWVRLAAKGGLGSSGGSDKTDRVTPDQMEIARLRAEVARLRMERDIAKKPRRTSRRTRCEVRLD</sequence>
<dbReference type="EMBL" id="VJNA01000005">
    <property type="protein sequence ID" value="TSE27049.1"/>
    <property type="molecule type" value="Genomic_DNA"/>
</dbReference>
<dbReference type="InterPro" id="IPR009057">
    <property type="entry name" value="Homeodomain-like_sf"/>
</dbReference>
<proteinExistence type="predicted"/>
<name>A0A554WU02_9BURK</name>
<dbReference type="SUPFAM" id="SSF46689">
    <property type="entry name" value="Homeodomain-like"/>
    <property type="match status" value="1"/>
</dbReference>
<comment type="caution">
    <text evidence="1">The sequence shown here is derived from an EMBL/GenBank/DDBJ whole genome shotgun (WGS) entry which is preliminary data.</text>
</comment>
<dbReference type="GO" id="GO:0004803">
    <property type="term" value="F:transposase activity"/>
    <property type="evidence" value="ECO:0007669"/>
    <property type="project" value="InterPro"/>
</dbReference>
<protein>
    <submittedName>
        <fullName evidence="1">Transposase</fullName>
    </submittedName>
</protein>
<evidence type="ECO:0000313" key="2">
    <source>
        <dbReference type="Proteomes" id="UP000318554"/>
    </source>
</evidence>
<dbReference type="AlphaFoldDB" id="A0A554WU02"/>
<dbReference type="InterPro" id="IPR051839">
    <property type="entry name" value="RD_transcriptional_regulator"/>
</dbReference>
<dbReference type="Proteomes" id="UP000318554">
    <property type="component" value="Unassembled WGS sequence"/>
</dbReference>
<evidence type="ECO:0000313" key="1">
    <source>
        <dbReference type="EMBL" id="TSE27049.1"/>
    </source>
</evidence>
<dbReference type="PANTHER" id="PTHR33215">
    <property type="entry name" value="PROTEIN DISTAL ANTENNA"/>
    <property type="match status" value="1"/>
</dbReference>
<accession>A0A554WU02</accession>
<gene>
    <name evidence="1" type="ORF">Taqua_00603</name>
</gene>
<dbReference type="GO" id="GO:0003677">
    <property type="term" value="F:DNA binding"/>
    <property type="evidence" value="ECO:0007669"/>
    <property type="project" value="InterPro"/>
</dbReference>
<keyword evidence="2" id="KW-1185">Reference proteome</keyword>
<dbReference type="Pfam" id="PF01527">
    <property type="entry name" value="HTH_Tnp_1"/>
    <property type="match status" value="1"/>
</dbReference>
<reference evidence="1 2" key="1">
    <citation type="submission" date="2019-07" db="EMBL/GenBank/DDBJ databases">
        <title>Tepidimonas aquatica CLN-1 draft genome.</title>
        <authorList>
            <person name="Da Costa M.S."/>
            <person name="Froufe H.J.C."/>
            <person name="Egas C."/>
            <person name="Albuquerque L."/>
        </authorList>
    </citation>
    <scope>NUCLEOTIDE SEQUENCE [LARGE SCALE GENOMIC DNA]</scope>
    <source>
        <strain evidence="1 2">CLN-1</strain>
    </source>
</reference>